<proteinExistence type="predicted"/>
<name>A0A1H4CCS7_9ACTO</name>
<dbReference type="AlphaFoldDB" id="A0A1H4CCS7"/>
<protein>
    <submittedName>
        <fullName evidence="1">Uncharacterized protein</fullName>
    </submittedName>
</protein>
<evidence type="ECO:0000313" key="1">
    <source>
        <dbReference type="EMBL" id="SEA58109.1"/>
    </source>
</evidence>
<organism evidence="1 2">
    <name type="scientific">Bowdeniella nasicola</name>
    <dbReference type="NCBI Taxonomy" id="208480"/>
    <lineage>
        <taxon>Bacteria</taxon>
        <taxon>Bacillati</taxon>
        <taxon>Actinomycetota</taxon>
        <taxon>Actinomycetes</taxon>
        <taxon>Actinomycetales</taxon>
        <taxon>Actinomycetaceae</taxon>
        <taxon>Bowdeniella</taxon>
    </lineage>
</organism>
<sequence length="142" mass="14691">MGLSACLIGCGNSPSGTAQDVLGAAERIETTPPPSEPEYTVVDSGFSPFDWSADAFVIVEASDSPATVGPIVSVMVAFDGADGNELARDTSQDVFDWPGQRRVLTHSAIIDSEEAVVSIRSAIGMVALPSGGTSTPNRAVHR</sequence>
<gene>
    <name evidence="1" type="ORF">SAMN02910418_01925</name>
</gene>
<dbReference type="EMBL" id="FNQV01000012">
    <property type="protein sequence ID" value="SEA58109.1"/>
    <property type="molecule type" value="Genomic_DNA"/>
</dbReference>
<keyword evidence="2" id="KW-1185">Reference proteome</keyword>
<dbReference type="Proteomes" id="UP000199288">
    <property type="component" value="Unassembled WGS sequence"/>
</dbReference>
<evidence type="ECO:0000313" key="2">
    <source>
        <dbReference type="Proteomes" id="UP000199288"/>
    </source>
</evidence>
<reference evidence="2" key="1">
    <citation type="submission" date="2016-10" db="EMBL/GenBank/DDBJ databases">
        <authorList>
            <person name="Varghese N."/>
            <person name="Submissions S."/>
        </authorList>
    </citation>
    <scope>NUCLEOTIDE SEQUENCE [LARGE SCALE GENOMIC DNA]</scope>
    <source>
        <strain evidence="2">KPR-1</strain>
    </source>
</reference>
<accession>A0A1H4CCS7</accession>